<evidence type="ECO:0000256" key="1">
    <source>
        <dbReference type="SAM" id="Phobius"/>
    </source>
</evidence>
<keyword evidence="1" id="KW-0812">Transmembrane</keyword>
<organism evidence="2 3">
    <name type="scientific">Steinernema glaseri</name>
    <dbReference type="NCBI Taxonomy" id="37863"/>
    <lineage>
        <taxon>Eukaryota</taxon>
        <taxon>Metazoa</taxon>
        <taxon>Ecdysozoa</taxon>
        <taxon>Nematoda</taxon>
        <taxon>Chromadorea</taxon>
        <taxon>Rhabditida</taxon>
        <taxon>Tylenchina</taxon>
        <taxon>Panagrolaimomorpha</taxon>
        <taxon>Strongyloidoidea</taxon>
        <taxon>Steinernematidae</taxon>
        <taxon>Steinernema</taxon>
    </lineage>
</organism>
<protein>
    <submittedName>
        <fullName evidence="3">7TM_GPCR_Srx domain-containing protein</fullName>
    </submittedName>
</protein>
<dbReference type="WBParaSite" id="L893_g27149.t1">
    <property type="protein sequence ID" value="L893_g27149.t1"/>
    <property type="gene ID" value="L893_g27149"/>
</dbReference>
<reference evidence="3" key="1">
    <citation type="submission" date="2016-11" db="UniProtKB">
        <authorList>
            <consortium name="WormBaseParasite"/>
        </authorList>
    </citation>
    <scope>IDENTIFICATION</scope>
</reference>
<accession>A0A1I7ZKA3</accession>
<evidence type="ECO:0000313" key="2">
    <source>
        <dbReference type="Proteomes" id="UP000095287"/>
    </source>
</evidence>
<feature type="transmembrane region" description="Helical" evidence="1">
    <location>
        <begin position="34"/>
        <end position="54"/>
    </location>
</feature>
<keyword evidence="1" id="KW-0472">Membrane</keyword>
<keyword evidence="2" id="KW-1185">Reference proteome</keyword>
<dbReference type="AlphaFoldDB" id="A0A1I7ZKA3"/>
<sequence>MFITARVVTSNAIIVLWYIRATNTGWGDFNTSTFMSIVSGVDAAMIGFLIIYGFGAKANRSSYVAI</sequence>
<proteinExistence type="predicted"/>
<dbReference type="Proteomes" id="UP000095287">
    <property type="component" value="Unplaced"/>
</dbReference>
<keyword evidence="1" id="KW-1133">Transmembrane helix</keyword>
<name>A0A1I7ZKA3_9BILA</name>
<evidence type="ECO:0000313" key="3">
    <source>
        <dbReference type="WBParaSite" id="L893_g27149.t1"/>
    </source>
</evidence>